<feature type="domain" description="DUF4397" evidence="1">
    <location>
        <begin position="43"/>
        <end position="155"/>
    </location>
</feature>
<accession>A0ABY7TCG6</accession>
<evidence type="ECO:0000313" key="2">
    <source>
        <dbReference type="EMBL" id="WCT13869.1"/>
    </source>
</evidence>
<gene>
    <name evidence="2" type="ORF">PQO05_07980</name>
</gene>
<dbReference type="EMBL" id="CP117167">
    <property type="protein sequence ID" value="WCT13869.1"/>
    <property type="molecule type" value="Genomic_DNA"/>
</dbReference>
<evidence type="ECO:0000259" key="1">
    <source>
        <dbReference type="Pfam" id="PF14344"/>
    </source>
</evidence>
<sequence>MKKLLQNLKGWACVTGVAVIAAVSFSSCLKNHNDDYVPQQPVALISAINASPDAQGVDFFLDQNRTAPYSITSGNSQDYIRAYTGKRNLIFYSSGNKIVSDTATLKDKTLYSVFLANLVSKPDLVLLTDTIKQPAAGMAAIRFINLSPNAPATDLAITGGNVLVSNKSYKGYSGFVTVPVNSAYNFEIRQTGTNTVLATLSNIKIINGLYTVWLQGISGATDQTKLSAHIQNNVFYY</sequence>
<evidence type="ECO:0000313" key="3">
    <source>
        <dbReference type="Proteomes" id="UP001216139"/>
    </source>
</evidence>
<organism evidence="2 3">
    <name type="scientific">Mucilaginibacter jinjuensis</name>
    <dbReference type="NCBI Taxonomy" id="1176721"/>
    <lineage>
        <taxon>Bacteria</taxon>
        <taxon>Pseudomonadati</taxon>
        <taxon>Bacteroidota</taxon>
        <taxon>Sphingobacteriia</taxon>
        <taxon>Sphingobacteriales</taxon>
        <taxon>Sphingobacteriaceae</taxon>
        <taxon>Mucilaginibacter</taxon>
    </lineage>
</organism>
<dbReference type="Proteomes" id="UP001216139">
    <property type="component" value="Chromosome"/>
</dbReference>
<dbReference type="Pfam" id="PF14344">
    <property type="entry name" value="DUF4397"/>
    <property type="match status" value="1"/>
</dbReference>
<dbReference type="InterPro" id="IPR025510">
    <property type="entry name" value="DUF4397"/>
</dbReference>
<reference evidence="2 3" key="1">
    <citation type="submission" date="2023-02" db="EMBL/GenBank/DDBJ databases">
        <title>Genome sequence of Mucilaginibacter jinjuensis strain KACC 16571.</title>
        <authorList>
            <person name="Kim S."/>
            <person name="Heo J."/>
            <person name="Kwon S.-W."/>
        </authorList>
    </citation>
    <scope>NUCLEOTIDE SEQUENCE [LARGE SCALE GENOMIC DNA]</scope>
    <source>
        <strain evidence="2 3">KACC 16571</strain>
    </source>
</reference>
<protein>
    <submittedName>
        <fullName evidence="2">DUF4397 domain-containing protein</fullName>
    </submittedName>
</protein>
<proteinExistence type="predicted"/>
<dbReference type="PROSITE" id="PS51257">
    <property type="entry name" value="PROKAR_LIPOPROTEIN"/>
    <property type="match status" value="1"/>
</dbReference>
<dbReference type="RefSeq" id="WP_273632173.1">
    <property type="nucleotide sequence ID" value="NZ_CP117167.1"/>
</dbReference>
<name>A0ABY7TCG6_9SPHI</name>
<keyword evidence="3" id="KW-1185">Reference proteome</keyword>